<dbReference type="GO" id="GO:0031177">
    <property type="term" value="F:phosphopantetheine binding"/>
    <property type="evidence" value="ECO:0007669"/>
    <property type="project" value="InterPro"/>
</dbReference>
<dbReference type="SUPFAM" id="SSF53901">
    <property type="entry name" value="Thiolase-like"/>
    <property type="match status" value="1"/>
</dbReference>
<dbReference type="Gene3D" id="3.40.50.1820">
    <property type="entry name" value="alpha/beta hydrolase"/>
    <property type="match status" value="1"/>
</dbReference>
<dbReference type="PROSITE" id="PS52019">
    <property type="entry name" value="PKS_MFAS_DH"/>
    <property type="match status" value="1"/>
</dbReference>
<reference evidence="8 9" key="1">
    <citation type="submission" date="2018-12" db="EMBL/GenBank/DDBJ databases">
        <authorList>
            <person name="Yang Y."/>
        </authorList>
    </citation>
    <scope>NUCLEOTIDE SEQUENCE [LARGE SCALE GENOMIC DNA]</scope>
    <source>
        <strain evidence="8 9">GSF71</strain>
    </source>
</reference>
<dbReference type="EMBL" id="RZIJ01000011">
    <property type="protein sequence ID" value="RUQ69735.1"/>
    <property type="molecule type" value="Genomic_DNA"/>
</dbReference>
<dbReference type="PANTHER" id="PTHR43775:SF37">
    <property type="entry name" value="SI:DKEY-61P9.11"/>
    <property type="match status" value="1"/>
</dbReference>
<evidence type="ECO:0000256" key="4">
    <source>
        <dbReference type="PROSITE-ProRule" id="PRU01363"/>
    </source>
</evidence>
<dbReference type="SUPFAM" id="SSF52151">
    <property type="entry name" value="FabD/lysophospholipase-like"/>
    <property type="match status" value="1"/>
</dbReference>
<dbReference type="PROSITE" id="PS52004">
    <property type="entry name" value="KS3_2"/>
    <property type="match status" value="1"/>
</dbReference>
<dbReference type="InterPro" id="IPR042104">
    <property type="entry name" value="PKS_dehydratase_sf"/>
</dbReference>
<dbReference type="InterPro" id="IPR036291">
    <property type="entry name" value="NAD(P)-bd_dom_sf"/>
</dbReference>
<dbReference type="InterPro" id="IPR049551">
    <property type="entry name" value="PKS_DH_C"/>
</dbReference>
<feature type="region of interest" description="N-terminal hotdog fold" evidence="4">
    <location>
        <begin position="1172"/>
        <end position="1298"/>
    </location>
</feature>
<dbReference type="GO" id="GO:0006633">
    <property type="term" value="P:fatty acid biosynthetic process"/>
    <property type="evidence" value="ECO:0007669"/>
    <property type="project" value="TreeGrafter"/>
</dbReference>
<dbReference type="InterPro" id="IPR049552">
    <property type="entry name" value="PKS_DH_N"/>
</dbReference>
<dbReference type="PANTHER" id="PTHR43775">
    <property type="entry name" value="FATTY ACID SYNTHASE"/>
    <property type="match status" value="1"/>
</dbReference>
<evidence type="ECO:0000259" key="5">
    <source>
        <dbReference type="PROSITE" id="PS50075"/>
    </source>
</evidence>
<dbReference type="Pfam" id="PF00109">
    <property type="entry name" value="ketoacyl-synt"/>
    <property type="match status" value="1"/>
</dbReference>
<dbReference type="Proteomes" id="UP000280346">
    <property type="component" value="Unassembled WGS sequence"/>
</dbReference>
<dbReference type="Gene3D" id="3.30.70.3290">
    <property type="match status" value="1"/>
</dbReference>
<evidence type="ECO:0000256" key="3">
    <source>
        <dbReference type="ARBA" id="ARBA00022679"/>
    </source>
</evidence>
<dbReference type="RefSeq" id="WP_126999348.1">
    <property type="nucleotide sequence ID" value="NZ_JBNPXW010000003.1"/>
</dbReference>
<organism evidence="8 9">
    <name type="scientific">Azospirillum doebereinerae</name>
    <dbReference type="NCBI Taxonomy" id="92933"/>
    <lineage>
        <taxon>Bacteria</taxon>
        <taxon>Pseudomonadati</taxon>
        <taxon>Pseudomonadota</taxon>
        <taxon>Alphaproteobacteria</taxon>
        <taxon>Rhodospirillales</taxon>
        <taxon>Azospirillaceae</taxon>
        <taxon>Azospirillum</taxon>
    </lineage>
</organism>
<gene>
    <name evidence="8" type="ORF">EJ913_15340</name>
</gene>
<sequence>MSMTSGNDDLDGAIAIIGMGLRVPGADTPDAFWRNLRDGVCSIATFTQDELRAAGVPEAEFTHPDYVPVGGVLPGIDRFDAGFFGFTAREAECLPPQNRLLFECCWEALEQAGYDPKGTPGRTGLFFGQSLDSYWRNNVAPNLTALDVGLDFFANPDFLSTGIAYKLDLRGPALTVQSFCSTSLLAVHLARQSLLEGECDMALAGGASVRVPQAQGYRHMPDSLYSQDGVVRAFDAGANGTLFSNGVGAVLLKRLDDALADGDRIDAVIRGSAANNDGNRKAGYNAPSVDGQARVVVQALRDAGVPADSVGYVECHGTGTLLGDPIEIAALTKAFRVFTDRRGYCAVGSAKPNIGHADRASGVVGLIKAALSLRHRTLPGLLNFQAPNPRIDFAGSPFHVNEQTRPWEAVDGPRRAGVTSLGYGGTNVHLVLEEAPEPPPRTMDTRTADAGRPQAILLSARTPTALDAAAQRLAEHLERQPDQPLDAVAHTLRAGRHGFNHRRLVVGASAGEVARRLREGKATDAAVTRRNPRVHFVFSETPLDRAAALGAYRADPTLRRLLDEGRAAPFGEALDGLTGPEARLLFDHALARAWIAWGIEPTGLEGSGRGRLAAACVAGVLGLDEALERLASGRDAPPLPPQDAADPADIRLDIGLPDSGSGNESGGAAGLARMIGQVWLDGVDLDWTAVHGGTAPQRLSLPTYPFERERHWLDGRAEPTAPKAAAPATVATVATEPPPGFQVPSWRRLPPRVAAAEGPRCRILVLDRDGLGERLADALESRGDTVIRIAAGEQTTNPAERRYTVDTARPDQLDRLLTRLKIWEPTALVFCADPGNVEGAGTGIAERALSGFLELHRWIRAVDAVWPEKPFALHVVGSGLFQVTGADPLRPELAALPALAAVAAQEYAHLTGRVLDAGETVTADSVAAELRLPASDATAAVVALRGNQRWSPATEALPLDGETLAGRLRPGGVYLITGGLGGIGHTLARHLAETTAARLVLVSRDIPNPGDTGDKARRLDALRARGTEVLALAADAADPSQIARAVAQGRARFGRIDGAIHAAGLPGAVTLDALTAEQARAVMAPKVAGACALIDALRDDPPDFLMLCSSLAAVAPTVGQADYAAANAVLDALAQRPDNPMPVISVNWNSWRTVGMAQDVWSRRAETTALDHPVFHERTRMPDGEIRYHGRLDAGRDWLLAEHRLFGRPTLPGTGVVELALSAFVHHQGHHQSGFQPVELRDVALVRPLTPNAEGVAELRVVLLPSGEGTAFRVESVTPDAAPRLHGQGTLHRLEGGRPAPVAVAPAARIHALPERTSPDLQLGPRWRTLTKVTGDDRRSVAELSLSAPFHGDLATARLHPALLDIATSVHGHARTPDDLQLPVGYRRLRVHAPLEAELVSVAQLPPDRRDGATRWDMVLADRQGRVLVEIDGYTLASPSGGAATGPDTPRAADRLHGNPFEADSITPEEGVAIFRKLPIGIAPQLMVSRAAASAAPAAPAPSDGSATAAPRGVQDTRAALTALWQRILGGPPPALDASFFELGGNSLGATRILSHIRETYGVTLDIRGFFATPTVEALAQRIEAATVPAAEDDDREEGTL</sequence>
<keyword evidence="3" id="KW-0808">Transferase</keyword>
<dbReference type="SUPFAM" id="SSF47336">
    <property type="entry name" value="ACP-like"/>
    <property type="match status" value="1"/>
</dbReference>
<keyword evidence="9" id="KW-1185">Reference proteome</keyword>
<dbReference type="Pfam" id="PF21089">
    <property type="entry name" value="PKS_DH_N"/>
    <property type="match status" value="1"/>
</dbReference>
<dbReference type="InterPro" id="IPR016039">
    <property type="entry name" value="Thiolase-like"/>
</dbReference>
<dbReference type="InterPro" id="IPR013968">
    <property type="entry name" value="PKS_KR"/>
</dbReference>
<dbReference type="Gene3D" id="3.10.129.110">
    <property type="entry name" value="Polyketide synthase dehydratase"/>
    <property type="match status" value="1"/>
</dbReference>
<dbReference type="InterPro" id="IPR009081">
    <property type="entry name" value="PP-bd_ACP"/>
</dbReference>
<dbReference type="Pfam" id="PF00550">
    <property type="entry name" value="PP-binding"/>
    <property type="match status" value="1"/>
</dbReference>
<evidence type="ECO:0000256" key="1">
    <source>
        <dbReference type="ARBA" id="ARBA00022450"/>
    </source>
</evidence>
<dbReference type="Pfam" id="PF02801">
    <property type="entry name" value="Ketoacyl-synt_C"/>
    <property type="match status" value="1"/>
</dbReference>
<dbReference type="Gene3D" id="1.10.1240.100">
    <property type="match status" value="1"/>
</dbReference>
<evidence type="ECO:0000259" key="7">
    <source>
        <dbReference type="PROSITE" id="PS52019"/>
    </source>
</evidence>
<comment type="caution">
    <text evidence="8">The sequence shown here is derived from an EMBL/GenBank/DDBJ whole genome shotgun (WGS) entry which is preliminary data.</text>
</comment>
<dbReference type="CDD" id="cd00833">
    <property type="entry name" value="PKS"/>
    <property type="match status" value="1"/>
</dbReference>
<dbReference type="Pfam" id="PF22621">
    <property type="entry name" value="CurL-like_PKS_C"/>
    <property type="match status" value="1"/>
</dbReference>
<dbReference type="InterPro" id="IPR049900">
    <property type="entry name" value="PKS_mFAS_DH"/>
</dbReference>
<dbReference type="GO" id="GO:0004312">
    <property type="term" value="F:fatty acid synthase activity"/>
    <property type="evidence" value="ECO:0007669"/>
    <property type="project" value="TreeGrafter"/>
</dbReference>
<dbReference type="SMART" id="SM00826">
    <property type="entry name" value="PKS_DH"/>
    <property type="match status" value="1"/>
</dbReference>
<dbReference type="GO" id="GO:0005886">
    <property type="term" value="C:plasma membrane"/>
    <property type="evidence" value="ECO:0007669"/>
    <property type="project" value="TreeGrafter"/>
</dbReference>
<dbReference type="Gene3D" id="3.40.50.720">
    <property type="entry name" value="NAD(P)-binding Rossmann-like Domain"/>
    <property type="match status" value="1"/>
</dbReference>
<dbReference type="GO" id="GO:0005737">
    <property type="term" value="C:cytoplasm"/>
    <property type="evidence" value="ECO:0007669"/>
    <property type="project" value="TreeGrafter"/>
</dbReference>
<dbReference type="GO" id="GO:0071770">
    <property type="term" value="P:DIM/DIP cell wall layer assembly"/>
    <property type="evidence" value="ECO:0007669"/>
    <property type="project" value="TreeGrafter"/>
</dbReference>
<evidence type="ECO:0000256" key="2">
    <source>
        <dbReference type="ARBA" id="ARBA00022553"/>
    </source>
</evidence>
<feature type="active site" description="Proton acceptor; for dehydratase activity" evidence="4">
    <location>
        <position position="1203"/>
    </location>
</feature>
<name>A0A3S0XAM1_9PROT</name>
<evidence type="ECO:0000259" key="6">
    <source>
        <dbReference type="PROSITE" id="PS52004"/>
    </source>
</evidence>
<dbReference type="Pfam" id="PF08659">
    <property type="entry name" value="KR"/>
    <property type="match status" value="1"/>
</dbReference>
<dbReference type="SMART" id="SM00823">
    <property type="entry name" value="PKS_PP"/>
    <property type="match status" value="1"/>
</dbReference>
<accession>A0A3S0XAM1</accession>
<keyword evidence="2" id="KW-0597">Phosphoprotein</keyword>
<dbReference type="SMART" id="SM00825">
    <property type="entry name" value="PKS_KS"/>
    <property type="match status" value="1"/>
</dbReference>
<feature type="domain" description="PKS/mFAS DH" evidence="7">
    <location>
        <begin position="1172"/>
        <end position="1445"/>
    </location>
</feature>
<protein>
    <submittedName>
        <fullName evidence="8">SDR family NAD(P)-dependent oxidoreductase</fullName>
    </submittedName>
</protein>
<feature type="active site" description="Proton donor; for dehydratase activity" evidence="4">
    <location>
        <position position="1365"/>
    </location>
</feature>
<dbReference type="Gene3D" id="3.40.47.10">
    <property type="match status" value="1"/>
</dbReference>
<dbReference type="InterPro" id="IPR020841">
    <property type="entry name" value="PKS_Beta-ketoAc_synthase_dom"/>
</dbReference>
<evidence type="ECO:0000313" key="9">
    <source>
        <dbReference type="Proteomes" id="UP000280346"/>
    </source>
</evidence>
<feature type="region of interest" description="C-terminal hotdog fold" evidence="4">
    <location>
        <begin position="1318"/>
        <end position="1445"/>
    </location>
</feature>
<dbReference type="InterPro" id="IPR020807">
    <property type="entry name" value="PKS_DH"/>
</dbReference>
<dbReference type="SMART" id="SM00822">
    <property type="entry name" value="PKS_KR"/>
    <property type="match status" value="1"/>
</dbReference>
<dbReference type="InterPro" id="IPR016035">
    <property type="entry name" value="Acyl_Trfase/lysoPLipase"/>
</dbReference>
<feature type="domain" description="Ketosynthase family 3 (KS3)" evidence="6">
    <location>
        <begin position="11"/>
        <end position="434"/>
    </location>
</feature>
<feature type="domain" description="Carrier" evidence="5">
    <location>
        <begin position="1512"/>
        <end position="1587"/>
    </location>
</feature>
<dbReference type="PROSITE" id="PS00012">
    <property type="entry name" value="PHOSPHOPANTETHEINE"/>
    <property type="match status" value="1"/>
</dbReference>
<dbReference type="PROSITE" id="PS50075">
    <property type="entry name" value="CARRIER"/>
    <property type="match status" value="1"/>
</dbReference>
<dbReference type="SUPFAM" id="SSF51735">
    <property type="entry name" value="NAD(P)-binding Rossmann-fold domains"/>
    <property type="match status" value="2"/>
</dbReference>
<dbReference type="InterPro" id="IPR057326">
    <property type="entry name" value="KR_dom"/>
</dbReference>
<dbReference type="InterPro" id="IPR029058">
    <property type="entry name" value="AB_hydrolase_fold"/>
</dbReference>
<dbReference type="InterPro" id="IPR020806">
    <property type="entry name" value="PKS_PP-bd"/>
</dbReference>
<dbReference type="InterPro" id="IPR050091">
    <property type="entry name" value="PKS_NRPS_Biosynth_Enz"/>
</dbReference>
<dbReference type="InterPro" id="IPR006162">
    <property type="entry name" value="Ppantetheine_attach_site"/>
</dbReference>
<evidence type="ECO:0000313" key="8">
    <source>
        <dbReference type="EMBL" id="RUQ69735.1"/>
    </source>
</evidence>
<dbReference type="Pfam" id="PF14765">
    <property type="entry name" value="PS-DH"/>
    <property type="match status" value="1"/>
</dbReference>
<proteinExistence type="predicted"/>
<dbReference type="InterPro" id="IPR014030">
    <property type="entry name" value="Ketoacyl_synth_N"/>
</dbReference>
<dbReference type="OrthoDB" id="9778690at2"/>
<dbReference type="InterPro" id="IPR014031">
    <property type="entry name" value="Ketoacyl_synth_C"/>
</dbReference>
<dbReference type="InterPro" id="IPR036736">
    <property type="entry name" value="ACP-like_sf"/>
</dbReference>
<keyword evidence="1" id="KW-0596">Phosphopantetheine</keyword>